<evidence type="ECO:0000313" key="3">
    <source>
        <dbReference type="Proteomes" id="UP001058098"/>
    </source>
</evidence>
<protein>
    <recommendedName>
        <fullName evidence="4">CASP-like protein</fullName>
    </recommendedName>
</protein>
<dbReference type="RefSeq" id="WP_258120017.1">
    <property type="nucleotide sequence ID" value="NZ_CP062229.1"/>
</dbReference>
<dbReference type="EMBL" id="CP062229">
    <property type="protein sequence ID" value="UVC15290.1"/>
    <property type="molecule type" value="Genomic_DNA"/>
</dbReference>
<accession>A0ABY5QVP0</accession>
<organism evidence="2 3">
    <name type="scientific">Mesorhizobium onobrychidis</name>
    <dbReference type="NCBI Taxonomy" id="2775404"/>
    <lineage>
        <taxon>Bacteria</taxon>
        <taxon>Pseudomonadati</taxon>
        <taxon>Pseudomonadota</taxon>
        <taxon>Alphaproteobacteria</taxon>
        <taxon>Hyphomicrobiales</taxon>
        <taxon>Phyllobacteriaceae</taxon>
        <taxon>Mesorhizobium</taxon>
    </lineage>
</organism>
<dbReference type="Proteomes" id="UP001058098">
    <property type="component" value="Chromosome"/>
</dbReference>
<keyword evidence="1" id="KW-0812">Transmembrane</keyword>
<reference evidence="2" key="1">
    <citation type="submission" date="2020-09" db="EMBL/GenBank/DDBJ databases">
        <title>Rhizobia associated with sainfoin plants.</title>
        <authorList>
            <person name="Asharfi S."/>
            <person name="Kuzmanovic N."/>
            <person name="Bunk B."/>
            <person name="Sproeer C."/>
            <person name="Becker M."/>
            <person name="Thuenen T."/>
        </authorList>
    </citation>
    <scope>NUCLEOTIDE SEQUENCE</scope>
    <source>
        <strain evidence="2">OM4</strain>
    </source>
</reference>
<evidence type="ECO:0008006" key="4">
    <source>
        <dbReference type="Google" id="ProtNLM"/>
    </source>
</evidence>
<evidence type="ECO:0000313" key="2">
    <source>
        <dbReference type="EMBL" id="UVC15290.1"/>
    </source>
</evidence>
<proteinExistence type="predicted"/>
<sequence>MRFGIDWAVVIPTAVFFVALWLLQSALSTLYEAVEVSCGDLSCGEKIAIAYQFLSLSTVVSAGAVAWASYRFNTAIYKGKG</sequence>
<keyword evidence="3" id="KW-1185">Reference proteome</keyword>
<feature type="transmembrane region" description="Helical" evidence="1">
    <location>
        <begin position="7"/>
        <end position="27"/>
    </location>
</feature>
<evidence type="ECO:0000256" key="1">
    <source>
        <dbReference type="SAM" id="Phobius"/>
    </source>
</evidence>
<keyword evidence="1" id="KW-0472">Membrane</keyword>
<gene>
    <name evidence="2" type="ORF">IHQ72_32970</name>
</gene>
<name>A0ABY5QVP0_9HYPH</name>
<feature type="transmembrane region" description="Helical" evidence="1">
    <location>
        <begin position="47"/>
        <end position="70"/>
    </location>
</feature>
<keyword evidence="1" id="KW-1133">Transmembrane helix</keyword>